<protein>
    <submittedName>
        <fullName evidence="2">Uncharacterized protein</fullName>
    </submittedName>
</protein>
<evidence type="ECO:0000256" key="1">
    <source>
        <dbReference type="SAM" id="MobiDB-lite"/>
    </source>
</evidence>
<feature type="region of interest" description="Disordered" evidence="1">
    <location>
        <begin position="54"/>
        <end position="78"/>
    </location>
</feature>
<evidence type="ECO:0000313" key="3">
    <source>
        <dbReference type="Proteomes" id="UP001066276"/>
    </source>
</evidence>
<reference evidence="2" key="1">
    <citation type="journal article" date="2022" name="bioRxiv">
        <title>Sequencing and chromosome-scale assembly of the giantPleurodeles waltlgenome.</title>
        <authorList>
            <person name="Brown T."/>
            <person name="Elewa A."/>
            <person name="Iarovenko S."/>
            <person name="Subramanian E."/>
            <person name="Araus A.J."/>
            <person name="Petzold A."/>
            <person name="Susuki M."/>
            <person name="Suzuki K.-i.T."/>
            <person name="Hayashi T."/>
            <person name="Toyoda A."/>
            <person name="Oliveira C."/>
            <person name="Osipova E."/>
            <person name="Leigh N.D."/>
            <person name="Simon A."/>
            <person name="Yun M.H."/>
        </authorList>
    </citation>
    <scope>NUCLEOTIDE SEQUENCE</scope>
    <source>
        <strain evidence="2">20211129_DDA</strain>
        <tissue evidence="2">Liver</tissue>
    </source>
</reference>
<sequence>MHPRLEVMASIHQGVKAIVHNQHLDPEGAVGNPDPKCTKEEDDDDKILLISSTLHPQHPHHVSSRSAKSKLIVPPAGH</sequence>
<organism evidence="2 3">
    <name type="scientific">Pleurodeles waltl</name>
    <name type="common">Iberian ribbed newt</name>
    <dbReference type="NCBI Taxonomy" id="8319"/>
    <lineage>
        <taxon>Eukaryota</taxon>
        <taxon>Metazoa</taxon>
        <taxon>Chordata</taxon>
        <taxon>Craniata</taxon>
        <taxon>Vertebrata</taxon>
        <taxon>Euteleostomi</taxon>
        <taxon>Amphibia</taxon>
        <taxon>Batrachia</taxon>
        <taxon>Caudata</taxon>
        <taxon>Salamandroidea</taxon>
        <taxon>Salamandridae</taxon>
        <taxon>Pleurodelinae</taxon>
        <taxon>Pleurodeles</taxon>
    </lineage>
</organism>
<dbReference type="AlphaFoldDB" id="A0AAV7NIU7"/>
<proteinExistence type="predicted"/>
<name>A0AAV7NIU7_PLEWA</name>
<dbReference type="Proteomes" id="UP001066276">
    <property type="component" value="Chromosome 8"/>
</dbReference>
<dbReference type="EMBL" id="JANPWB010000012">
    <property type="protein sequence ID" value="KAJ1115436.1"/>
    <property type="molecule type" value="Genomic_DNA"/>
</dbReference>
<comment type="caution">
    <text evidence="2">The sequence shown here is derived from an EMBL/GenBank/DDBJ whole genome shotgun (WGS) entry which is preliminary data.</text>
</comment>
<accession>A0AAV7NIU7</accession>
<evidence type="ECO:0000313" key="2">
    <source>
        <dbReference type="EMBL" id="KAJ1115436.1"/>
    </source>
</evidence>
<keyword evidence="3" id="KW-1185">Reference proteome</keyword>
<gene>
    <name evidence="2" type="ORF">NDU88_003660</name>
</gene>